<gene>
    <name evidence="1" type="ORF">B0T19DRAFT_491781</name>
</gene>
<accession>A0AAE0MEI0</accession>
<dbReference type="InterPro" id="IPR051678">
    <property type="entry name" value="AGP_Transferase"/>
</dbReference>
<name>A0AAE0MEI0_9PEZI</name>
<evidence type="ECO:0000313" key="2">
    <source>
        <dbReference type="Proteomes" id="UP001286456"/>
    </source>
</evidence>
<dbReference type="PANTHER" id="PTHR21310">
    <property type="entry name" value="AMINOGLYCOSIDE PHOSPHOTRANSFERASE-RELATED-RELATED"/>
    <property type="match status" value="1"/>
</dbReference>
<dbReference type="PANTHER" id="PTHR21310:SF37">
    <property type="entry name" value="AMINOGLYCOSIDE PHOSPHOTRANSFERASE DOMAIN-CONTAINING PROTEIN"/>
    <property type="match status" value="1"/>
</dbReference>
<keyword evidence="2" id="KW-1185">Reference proteome</keyword>
<reference evidence="1" key="1">
    <citation type="journal article" date="2023" name="Mol. Phylogenet. Evol.">
        <title>Genome-scale phylogeny and comparative genomics of the fungal order Sordariales.</title>
        <authorList>
            <person name="Hensen N."/>
            <person name="Bonometti L."/>
            <person name="Westerberg I."/>
            <person name="Brannstrom I.O."/>
            <person name="Guillou S."/>
            <person name="Cros-Aarteil S."/>
            <person name="Calhoun S."/>
            <person name="Haridas S."/>
            <person name="Kuo A."/>
            <person name="Mondo S."/>
            <person name="Pangilinan J."/>
            <person name="Riley R."/>
            <person name="LaButti K."/>
            <person name="Andreopoulos B."/>
            <person name="Lipzen A."/>
            <person name="Chen C."/>
            <person name="Yan M."/>
            <person name="Daum C."/>
            <person name="Ng V."/>
            <person name="Clum A."/>
            <person name="Steindorff A."/>
            <person name="Ohm R.A."/>
            <person name="Martin F."/>
            <person name="Silar P."/>
            <person name="Natvig D.O."/>
            <person name="Lalanne C."/>
            <person name="Gautier V."/>
            <person name="Ament-Velasquez S.L."/>
            <person name="Kruys A."/>
            <person name="Hutchinson M.I."/>
            <person name="Powell A.J."/>
            <person name="Barry K."/>
            <person name="Miller A.N."/>
            <person name="Grigoriev I.V."/>
            <person name="Debuchy R."/>
            <person name="Gladieux P."/>
            <person name="Hiltunen Thoren M."/>
            <person name="Johannesson H."/>
        </authorList>
    </citation>
    <scope>NUCLEOTIDE SEQUENCE</scope>
    <source>
        <strain evidence="1">SMH4131-1</strain>
    </source>
</reference>
<organism evidence="1 2">
    <name type="scientific">Cercophora scortea</name>
    <dbReference type="NCBI Taxonomy" id="314031"/>
    <lineage>
        <taxon>Eukaryota</taxon>
        <taxon>Fungi</taxon>
        <taxon>Dikarya</taxon>
        <taxon>Ascomycota</taxon>
        <taxon>Pezizomycotina</taxon>
        <taxon>Sordariomycetes</taxon>
        <taxon>Sordariomycetidae</taxon>
        <taxon>Sordariales</taxon>
        <taxon>Lasiosphaeriaceae</taxon>
        <taxon>Cercophora</taxon>
    </lineage>
</organism>
<dbReference type="Proteomes" id="UP001286456">
    <property type="component" value="Unassembled WGS sequence"/>
</dbReference>
<sequence length="514" mass="59561">MPETLMLDRGPITLESALNKDKNTIHEAAYFAATQELCKGLWASRRTIDALVRHHLALGDGNSLYKCVVAPPSQWIRGSFNVCVPVEVKSRKGTQKRVVFRCAMPHKLAEARHPGTVDEKLSCEVGMYVWMQDQCDDVRIPHLYGFGFSDHRHFTREDQMPFYVRLWRAIQRHLRPLFGYPNLSRYAPNPTSVRMTTAYMLLEHIGPETGRMLSHTWEQRRGDPVLRQRLFRGMARVIISLARVPQPRIGSFEFRADGTVTLTNRPLSCCIPILENNCAPRTIPRSQTYTCVEPFVADMLAFHDETFLADQNAVYDASNCRGEMTARAILRTVSHHYVTRERRSGPFYLQLTDFHASNIFVDDDWNLTCLIDLEWICSLPAENFAAPYWLTGRGIDELEGDDLVEFEKVHQEFLDILEKEEIAMAPERKPALVNILRENWESGAVWFWHCLLSINAQWSLVDEHISPKYRPLSSTVEDVLYHFWCQDAFKVVDRKVDDYEEYEKELKRVFDKEA</sequence>
<dbReference type="InterPro" id="IPR011009">
    <property type="entry name" value="Kinase-like_dom_sf"/>
</dbReference>
<evidence type="ECO:0000313" key="1">
    <source>
        <dbReference type="EMBL" id="KAK3328129.1"/>
    </source>
</evidence>
<evidence type="ECO:0008006" key="3">
    <source>
        <dbReference type="Google" id="ProtNLM"/>
    </source>
</evidence>
<reference evidence="1" key="2">
    <citation type="submission" date="2023-06" db="EMBL/GenBank/DDBJ databases">
        <authorList>
            <consortium name="Lawrence Berkeley National Laboratory"/>
            <person name="Haridas S."/>
            <person name="Hensen N."/>
            <person name="Bonometti L."/>
            <person name="Westerberg I."/>
            <person name="Brannstrom I.O."/>
            <person name="Guillou S."/>
            <person name="Cros-Aarteil S."/>
            <person name="Calhoun S."/>
            <person name="Kuo A."/>
            <person name="Mondo S."/>
            <person name="Pangilinan J."/>
            <person name="Riley R."/>
            <person name="Labutti K."/>
            <person name="Andreopoulos B."/>
            <person name="Lipzen A."/>
            <person name="Chen C."/>
            <person name="Yanf M."/>
            <person name="Daum C."/>
            <person name="Ng V."/>
            <person name="Clum A."/>
            <person name="Steindorff A."/>
            <person name="Ohm R."/>
            <person name="Martin F."/>
            <person name="Silar P."/>
            <person name="Natvig D."/>
            <person name="Lalanne C."/>
            <person name="Gautier V."/>
            <person name="Ament-Velasquez S.L."/>
            <person name="Kruys A."/>
            <person name="Hutchinson M.I."/>
            <person name="Powell A.J."/>
            <person name="Barry K."/>
            <person name="Miller A.N."/>
            <person name="Grigoriev I.V."/>
            <person name="Debuchy R."/>
            <person name="Gladieux P."/>
            <person name="Thoren M.H."/>
            <person name="Johannesson H."/>
        </authorList>
    </citation>
    <scope>NUCLEOTIDE SEQUENCE</scope>
    <source>
        <strain evidence="1">SMH4131-1</strain>
    </source>
</reference>
<dbReference type="AlphaFoldDB" id="A0AAE0MEI0"/>
<protein>
    <recommendedName>
        <fullName evidence="3">Aminoglycoside phosphotransferase domain-containing protein</fullName>
    </recommendedName>
</protein>
<dbReference type="SUPFAM" id="SSF56112">
    <property type="entry name" value="Protein kinase-like (PK-like)"/>
    <property type="match status" value="1"/>
</dbReference>
<proteinExistence type="predicted"/>
<dbReference type="EMBL" id="JAUEPO010000003">
    <property type="protein sequence ID" value="KAK3328129.1"/>
    <property type="molecule type" value="Genomic_DNA"/>
</dbReference>
<comment type="caution">
    <text evidence="1">The sequence shown here is derived from an EMBL/GenBank/DDBJ whole genome shotgun (WGS) entry which is preliminary data.</text>
</comment>